<reference evidence="8 9" key="1">
    <citation type="submission" date="2016-04" db="EMBL/GenBank/DDBJ databases">
        <title>A degradative enzymes factory behind the ericoid mycorrhizal symbiosis.</title>
        <authorList>
            <consortium name="DOE Joint Genome Institute"/>
            <person name="Martino E."/>
            <person name="Morin E."/>
            <person name="Grelet G."/>
            <person name="Kuo A."/>
            <person name="Kohler A."/>
            <person name="Daghino S."/>
            <person name="Barry K."/>
            <person name="Choi C."/>
            <person name="Cichocki N."/>
            <person name="Clum A."/>
            <person name="Copeland A."/>
            <person name="Hainaut M."/>
            <person name="Haridas S."/>
            <person name="Labutti K."/>
            <person name="Lindquist E."/>
            <person name="Lipzen A."/>
            <person name="Khouja H.-R."/>
            <person name="Murat C."/>
            <person name="Ohm R."/>
            <person name="Olson A."/>
            <person name="Spatafora J."/>
            <person name="Veneault-Fourrey C."/>
            <person name="Henrissat B."/>
            <person name="Grigoriev I."/>
            <person name="Martin F."/>
            <person name="Perotto S."/>
        </authorList>
    </citation>
    <scope>NUCLEOTIDE SEQUENCE [LARGE SCALE GENOMIC DNA]</scope>
    <source>
        <strain evidence="8 9">E</strain>
    </source>
</reference>
<evidence type="ECO:0000313" key="8">
    <source>
        <dbReference type="EMBL" id="PMD67588.1"/>
    </source>
</evidence>
<evidence type="ECO:0000256" key="7">
    <source>
        <dbReference type="SAM" id="SignalP"/>
    </source>
</evidence>
<proteinExistence type="predicted"/>
<dbReference type="GeneID" id="36595843"/>
<keyword evidence="4" id="KW-0238">DNA-binding</keyword>
<dbReference type="GO" id="GO:0003677">
    <property type="term" value="F:DNA binding"/>
    <property type="evidence" value="ECO:0007669"/>
    <property type="project" value="UniProtKB-KW"/>
</dbReference>
<keyword evidence="5" id="KW-0804">Transcription</keyword>
<keyword evidence="3" id="KW-0805">Transcription regulation</keyword>
<evidence type="ECO:0000256" key="6">
    <source>
        <dbReference type="ARBA" id="ARBA00023242"/>
    </source>
</evidence>
<evidence type="ECO:0000256" key="1">
    <source>
        <dbReference type="ARBA" id="ARBA00022723"/>
    </source>
</evidence>
<keyword evidence="2" id="KW-0862">Zinc</keyword>
<protein>
    <recommendedName>
        <fullName evidence="10">Transcription factor domain-containing protein</fullName>
    </recommendedName>
</protein>
<dbReference type="Proteomes" id="UP000235371">
    <property type="component" value="Unassembled WGS sequence"/>
</dbReference>
<dbReference type="PANTHER" id="PTHR36206:SF4">
    <property type="entry name" value="HYPOTHETICAL CONSERVED PROTEIN (EUROFUNG)-RELATED"/>
    <property type="match status" value="1"/>
</dbReference>
<dbReference type="RefSeq" id="XP_024744492.1">
    <property type="nucleotide sequence ID" value="XM_024887767.1"/>
</dbReference>
<sequence>MREAINKGRGEMRNAFFACLLVFCFENMSGKPGTAAANAISGLMILHDLITKTEDNCLLNSRRKRRWEQHNIEDDVILALVGLNLHVVFFVDGRREAFHQIYIESSNSATSSMPKELRSQQTARQFWAPKRASPATMMKMARRKMGQIYPPGINMFFTLKEPPMDMFPDVLRYREDVRRWKRASATVFDHVWKRGTQEERTAVCLLQIHKLMAHIMLAGAFCTTQTAYDQFFPEYQKIMELVEYVYPHLVEAKHGEPLYRFDLGIIIAMFLVGVRYRDKATRDSSAHLLNLNKEYREGMWDTGSAGAIVSRREKSKMG</sequence>
<keyword evidence="1" id="KW-0479">Metal-binding</keyword>
<feature type="signal peptide" evidence="7">
    <location>
        <begin position="1"/>
        <end position="30"/>
    </location>
</feature>
<dbReference type="InterPro" id="IPR052360">
    <property type="entry name" value="Transcr_Regulatory_Proteins"/>
</dbReference>
<dbReference type="AlphaFoldDB" id="A0A2J6TXA4"/>
<feature type="chain" id="PRO_5014319582" description="Transcription factor domain-containing protein" evidence="7">
    <location>
        <begin position="31"/>
        <end position="318"/>
    </location>
</feature>
<evidence type="ECO:0000256" key="4">
    <source>
        <dbReference type="ARBA" id="ARBA00023125"/>
    </source>
</evidence>
<evidence type="ECO:0000256" key="2">
    <source>
        <dbReference type="ARBA" id="ARBA00022833"/>
    </source>
</evidence>
<accession>A0A2J6TXA4</accession>
<keyword evidence="9" id="KW-1185">Reference proteome</keyword>
<gene>
    <name evidence="8" type="ORF">K444DRAFT_690386</name>
</gene>
<evidence type="ECO:0000256" key="5">
    <source>
        <dbReference type="ARBA" id="ARBA00023163"/>
    </source>
</evidence>
<evidence type="ECO:0008006" key="10">
    <source>
        <dbReference type="Google" id="ProtNLM"/>
    </source>
</evidence>
<evidence type="ECO:0000313" key="9">
    <source>
        <dbReference type="Proteomes" id="UP000235371"/>
    </source>
</evidence>
<dbReference type="OrthoDB" id="3172332at2759"/>
<organism evidence="8 9">
    <name type="scientific">Hyaloscypha bicolor E</name>
    <dbReference type="NCBI Taxonomy" id="1095630"/>
    <lineage>
        <taxon>Eukaryota</taxon>
        <taxon>Fungi</taxon>
        <taxon>Dikarya</taxon>
        <taxon>Ascomycota</taxon>
        <taxon>Pezizomycotina</taxon>
        <taxon>Leotiomycetes</taxon>
        <taxon>Helotiales</taxon>
        <taxon>Hyaloscyphaceae</taxon>
        <taxon>Hyaloscypha</taxon>
        <taxon>Hyaloscypha bicolor</taxon>
    </lineage>
</organism>
<dbReference type="InParanoid" id="A0A2J6TXA4"/>
<dbReference type="EMBL" id="KZ613740">
    <property type="protein sequence ID" value="PMD67588.1"/>
    <property type="molecule type" value="Genomic_DNA"/>
</dbReference>
<keyword evidence="7" id="KW-0732">Signal</keyword>
<keyword evidence="6" id="KW-0539">Nucleus</keyword>
<dbReference type="GO" id="GO:0046872">
    <property type="term" value="F:metal ion binding"/>
    <property type="evidence" value="ECO:0007669"/>
    <property type="project" value="UniProtKB-KW"/>
</dbReference>
<dbReference type="PANTHER" id="PTHR36206">
    <property type="entry name" value="ASPERCRYPTIN BIOSYNTHESIS CLUSTER-SPECIFIC TRANSCRIPTION REGULATOR ATNN-RELATED"/>
    <property type="match status" value="1"/>
</dbReference>
<evidence type="ECO:0000256" key="3">
    <source>
        <dbReference type="ARBA" id="ARBA00023015"/>
    </source>
</evidence>
<name>A0A2J6TXA4_9HELO</name>